<proteinExistence type="predicted"/>
<comment type="caution">
    <text evidence="3">The sequence shown here is derived from an EMBL/GenBank/DDBJ whole genome shotgun (WGS) entry which is preliminary data.</text>
</comment>
<dbReference type="SUPFAM" id="SSF56112">
    <property type="entry name" value="Protein kinase-like (PK-like)"/>
    <property type="match status" value="1"/>
</dbReference>
<dbReference type="PANTHER" id="PTHR11909">
    <property type="entry name" value="CASEIN KINASE-RELATED"/>
    <property type="match status" value="1"/>
</dbReference>
<evidence type="ECO:0000313" key="4">
    <source>
        <dbReference type="Proteomes" id="UP001470230"/>
    </source>
</evidence>
<accession>A0ABR2K2M2</accession>
<dbReference type="PROSITE" id="PS00108">
    <property type="entry name" value="PROTEIN_KINASE_ST"/>
    <property type="match status" value="1"/>
</dbReference>
<evidence type="ECO:0000259" key="2">
    <source>
        <dbReference type="PROSITE" id="PS50011"/>
    </source>
</evidence>
<dbReference type="SMART" id="SM00220">
    <property type="entry name" value="S_TKc"/>
    <property type="match status" value="1"/>
</dbReference>
<reference evidence="3 4" key="1">
    <citation type="submission" date="2024-04" db="EMBL/GenBank/DDBJ databases">
        <title>Tritrichomonas musculus Genome.</title>
        <authorList>
            <person name="Alves-Ferreira E."/>
            <person name="Grigg M."/>
            <person name="Lorenzi H."/>
            <person name="Galac M."/>
        </authorList>
    </citation>
    <scope>NUCLEOTIDE SEQUENCE [LARGE SCALE GENOMIC DNA]</scope>
    <source>
        <strain evidence="3 4">EAF2021</strain>
    </source>
</reference>
<dbReference type="PROSITE" id="PS50011">
    <property type="entry name" value="PROTEIN_KINASE_DOM"/>
    <property type="match status" value="1"/>
</dbReference>
<dbReference type="EC" id="2.7.11.1" evidence="1"/>
<evidence type="ECO:0000313" key="3">
    <source>
        <dbReference type="EMBL" id="KAK8885359.1"/>
    </source>
</evidence>
<name>A0ABR2K2M2_9EUKA</name>
<protein>
    <recommendedName>
        <fullName evidence="1">non-specific serine/threonine protein kinase</fullName>
        <ecNumber evidence="1">2.7.11.1</ecNumber>
    </recommendedName>
</protein>
<sequence>MSSKQSRPIFRPGKSIGNYCIKRLVGQGGYGDIYEAYDQVNQKSIGMKVELLVSKKKALKREYDIIQNLHSPYFPEHIDYQETEQYKYLCMELCGPSISTIRKITPNRILEPSTILRVSIEMLRAIQEFHEAGYLHRDIKPSNFLIRPSRKYPICLIDYGLSCTMDYERNECLRSNEHLRFVGTSKYASLRAHAGKELGRRDDLYSWFLSIIELWIGRLPWASSNDKQKIYEIKRSTDITKLIEPLPKPMLSVYKLIRRLNTEDKPDYDLIISFIVEAMKEIGASWFEPFQWEKMDVSEFSALPTLSPPDDELPNIPTDLPEPVIPPMEFVPFANQRKLSYSNGRRDQLWLYRNFKPK</sequence>
<dbReference type="InterPro" id="IPR000719">
    <property type="entry name" value="Prot_kinase_dom"/>
</dbReference>
<dbReference type="Proteomes" id="UP001470230">
    <property type="component" value="Unassembled WGS sequence"/>
</dbReference>
<keyword evidence="4" id="KW-1185">Reference proteome</keyword>
<organism evidence="3 4">
    <name type="scientific">Tritrichomonas musculus</name>
    <dbReference type="NCBI Taxonomy" id="1915356"/>
    <lineage>
        <taxon>Eukaryota</taxon>
        <taxon>Metamonada</taxon>
        <taxon>Parabasalia</taxon>
        <taxon>Tritrichomonadida</taxon>
        <taxon>Tritrichomonadidae</taxon>
        <taxon>Tritrichomonas</taxon>
    </lineage>
</organism>
<gene>
    <name evidence="3" type="ORF">M9Y10_040805</name>
</gene>
<dbReference type="InterPro" id="IPR011009">
    <property type="entry name" value="Kinase-like_dom_sf"/>
</dbReference>
<dbReference type="InterPro" id="IPR050235">
    <property type="entry name" value="CK1_Ser-Thr_kinase"/>
</dbReference>
<dbReference type="Pfam" id="PF00069">
    <property type="entry name" value="Pkinase"/>
    <property type="match status" value="1"/>
</dbReference>
<feature type="domain" description="Protein kinase" evidence="2">
    <location>
        <begin position="19"/>
        <end position="287"/>
    </location>
</feature>
<dbReference type="Gene3D" id="1.10.510.10">
    <property type="entry name" value="Transferase(Phosphotransferase) domain 1"/>
    <property type="match status" value="1"/>
</dbReference>
<evidence type="ECO:0000256" key="1">
    <source>
        <dbReference type="ARBA" id="ARBA00012513"/>
    </source>
</evidence>
<dbReference type="InterPro" id="IPR008271">
    <property type="entry name" value="Ser/Thr_kinase_AS"/>
</dbReference>
<dbReference type="EMBL" id="JAPFFF010000007">
    <property type="protein sequence ID" value="KAK8885359.1"/>
    <property type="molecule type" value="Genomic_DNA"/>
</dbReference>